<dbReference type="AlphaFoldDB" id="A0A8J3AAY5"/>
<reference evidence="2" key="2">
    <citation type="submission" date="2020-09" db="EMBL/GenBank/DDBJ databases">
        <authorList>
            <person name="Sun Q."/>
            <person name="Zhou Y."/>
        </authorList>
    </citation>
    <scope>NUCLEOTIDE SEQUENCE</scope>
    <source>
        <strain evidence="2">CGMCC 1.14988</strain>
    </source>
</reference>
<accession>A0A8J3AAY5</accession>
<gene>
    <name evidence="2" type="ORF">GCM10011354_32050</name>
</gene>
<evidence type="ECO:0000313" key="2">
    <source>
        <dbReference type="EMBL" id="GGI09032.1"/>
    </source>
</evidence>
<feature type="domain" description="Helix-turn-helix" evidence="1">
    <location>
        <begin position="12"/>
        <end position="61"/>
    </location>
</feature>
<evidence type="ECO:0000313" key="3">
    <source>
        <dbReference type="Proteomes" id="UP000650511"/>
    </source>
</evidence>
<keyword evidence="3" id="KW-1185">Reference proteome</keyword>
<dbReference type="Pfam" id="PF12728">
    <property type="entry name" value="HTH_17"/>
    <property type="match status" value="1"/>
</dbReference>
<name>A0A8J3AAY5_9ACTN</name>
<protein>
    <recommendedName>
        <fullName evidence="1">Helix-turn-helix domain-containing protein</fullName>
    </recommendedName>
</protein>
<sequence>MPDDEAKNPDPLLNSADAAAYLGVTEAWVRRARCNKKLDCVKVGHHTRYRRSVLDAFIEANTDVAGSR</sequence>
<dbReference type="RefSeq" id="WP_165404048.1">
    <property type="nucleotide sequence ID" value="NZ_BMHA01000014.1"/>
</dbReference>
<dbReference type="Proteomes" id="UP000650511">
    <property type="component" value="Unassembled WGS sequence"/>
</dbReference>
<dbReference type="InterPro" id="IPR041657">
    <property type="entry name" value="HTH_17"/>
</dbReference>
<proteinExistence type="predicted"/>
<comment type="caution">
    <text evidence="2">The sequence shown here is derived from an EMBL/GenBank/DDBJ whole genome shotgun (WGS) entry which is preliminary data.</text>
</comment>
<reference evidence="2" key="1">
    <citation type="journal article" date="2014" name="Int. J. Syst. Evol. Microbiol.">
        <title>Complete genome sequence of Corynebacterium casei LMG S-19264T (=DSM 44701T), isolated from a smear-ripened cheese.</title>
        <authorList>
            <consortium name="US DOE Joint Genome Institute (JGI-PGF)"/>
            <person name="Walter F."/>
            <person name="Albersmeier A."/>
            <person name="Kalinowski J."/>
            <person name="Ruckert C."/>
        </authorList>
    </citation>
    <scope>NUCLEOTIDE SEQUENCE</scope>
    <source>
        <strain evidence="2">CGMCC 1.14988</strain>
    </source>
</reference>
<evidence type="ECO:0000259" key="1">
    <source>
        <dbReference type="Pfam" id="PF12728"/>
    </source>
</evidence>
<organism evidence="2 3">
    <name type="scientific">Egicoccus halophilus</name>
    <dbReference type="NCBI Taxonomy" id="1670830"/>
    <lineage>
        <taxon>Bacteria</taxon>
        <taxon>Bacillati</taxon>
        <taxon>Actinomycetota</taxon>
        <taxon>Nitriliruptoria</taxon>
        <taxon>Egicoccales</taxon>
        <taxon>Egicoccaceae</taxon>
        <taxon>Egicoccus</taxon>
    </lineage>
</organism>
<dbReference type="EMBL" id="BMHA01000014">
    <property type="protein sequence ID" value="GGI09032.1"/>
    <property type="molecule type" value="Genomic_DNA"/>
</dbReference>